<keyword evidence="2" id="KW-0732">Signal</keyword>
<sequence length="245" mass="26672">MALRQAVILCASFLGAFAASVGSGTCGESTEGQNTKDGYTLLEKGVKFALVNFSSEIPIASEVSCVTTKTTEKNDNNHTVMENITFKTDETSWRSLQQKFKFEQQGQDYNIMRPVQEAETLQQQGQSVQVSKRSDTEAAGQPGGQGEEDSFIVPPGNYTFVYFGTGCAVVKVDVDEESLTAEVAAREDTVAEDKPQCMFWMKQNTDNEDNCCEKYFKESCSLGSPTYVGSGSTCIDGNTPSPSQK</sequence>
<protein>
    <submittedName>
        <fullName evidence="3">Lipocalin</fullName>
    </submittedName>
</protein>
<organism evidence="3">
    <name type="scientific">Rhipicephalus zambeziensis</name>
    <dbReference type="NCBI Taxonomy" id="60191"/>
    <lineage>
        <taxon>Eukaryota</taxon>
        <taxon>Metazoa</taxon>
        <taxon>Ecdysozoa</taxon>
        <taxon>Arthropoda</taxon>
        <taxon>Chelicerata</taxon>
        <taxon>Arachnida</taxon>
        <taxon>Acari</taxon>
        <taxon>Parasitiformes</taxon>
        <taxon>Ixodida</taxon>
        <taxon>Ixodoidea</taxon>
        <taxon>Ixodidae</taxon>
        <taxon>Rhipicephalinae</taxon>
        <taxon>Rhipicephalus</taxon>
        <taxon>Rhipicephalus</taxon>
    </lineage>
</organism>
<dbReference type="SUPFAM" id="SSF50814">
    <property type="entry name" value="Lipocalins"/>
    <property type="match status" value="1"/>
</dbReference>
<feature type="signal peptide" evidence="2">
    <location>
        <begin position="1"/>
        <end position="18"/>
    </location>
</feature>
<feature type="region of interest" description="Disordered" evidence="1">
    <location>
        <begin position="121"/>
        <end position="151"/>
    </location>
</feature>
<feature type="chain" id="PRO_5012578590" evidence="2">
    <location>
        <begin position="19"/>
        <end position="245"/>
    </location>
</feature>
<accession>A0A224YCD5</accession>
<evidence type="ECO:0000256" key="1">
    <source>
        <dbReference type="SAM" id="MobiDB-lite"/>
    </source>
</evidence>
<reference evidence="3" key="1">
    <citation type="journal article" date="2017" name="Parasit. Vectors">
        <title>Sialotranscriptomics of Rhipicephalus zambeziensis reveals intricate expression profiles of secretory proteins and suggests tight temporal transcriptional regulation during blood-feeding.</title>
        <authorList>
            <person name="de Castro M.H."/>
            <person name="de Klerk D."/>
            <person name="Pienaar R."/>
            <person name="Rees D.J.G."/>
            <person name="Mans B.J."/>
        </authorList>
    </citation>
    <scope>NUCLEOTIDE SEQUENCE</scope>
    <source>
        <tissue evidence="3">Salivary glands</tissue>
    </source>
</reference>
<evidence type="ECO:0000313" key="3">
    <source>
        <dbReference type="EMBL" id="MAA15377.1"/>
    </source>
</evidence>
<name>A0A224YCD5_9ACAR</name>
<dbReference type="InterPro" id="IPR012674">
    <property type="entry name" value="Calycin"/>
</dbReference>
<dbReference type="AlphaFoldDB" id="A0A224YCD5"/>
<evidence type="ECO:0000256" key="2">
    <source>
        <dbReference type="SAM" id="SignalP"/>
    </source>
</evidence>
<dbReference type="EMBL" id="GFPF01004231">
    <property type="protein sequence ID" value="MAA15377.1"/>
    <property type="molecule type" value="Transcribed_RNA"/>
</dbReference>
<proteinExistence type="predicted"/>
<dbReference type="Gene3D" id="2.40.128.20">
    <property type="match status" value="1"/>
</dbReference>
<feature type="compositionally biased region" description="Polar residues" evidence="1">
    <location>
        <begin position="121"/>
        <end position="131"/>
    </location>
</feature>